<keyword evidence="13" id="KW-0479">Metal-binding</keyword>
<reference evidence="16 17" key="1">
    <citation type="journal article" date="2014" name="BMC Genomics">
        <title>Genome and secretome analysis of the hemibiotrophic fungal pathogen, Moniliophthora roreri, which causes frosty pod rot disease of cacao: mechanisms of the biotrophic and necrotrophic phases.</title>
        <authorList>
            <person name="Meinhardt L.W."/>
            <person name="Costa G.G.L."/>
            <person name="Thomazella D.P.T."/>
            <person name="Teixeira P.J.P.L."/>
            <person name="Carazzolle M.F."/>
            <person name="Schuster S.C."/>
            <person name="Carlson J.E."/>
            <person name="Guiltinan M.J."/>
            <person name="Mieczkowski P."/>
            <person name="Farmer A."/>
            <person name="Ramaraj T."/>
            <person name="Crozier J."/>
            <person name="Davis R.E."/>
            <person name="Shao J."/>
            <person name="Melnick R.L."/>
            <person name="Pereira G.A.G."/>
            <person name="Bailey B.A."/>
        </authorList>
    </citation>
    <scope>NUCLEOTIDE SEQUENCE [LARGE SCALE GENOMIC DNA]</scope>
    <source>
        <strain evidence="16 17">MCA 2997</strain>
    </source>
</reference>
<dbReference type="GO" id="GO:0032221">
    <property type="term" value="C:Rpd3S complex"/>
    <property type="evidence" value="ECO:0007669"/>
    <property type="project" value="UniProtKB-ARBA"/>
</dbReference>
<keyword evidence="8 10" id="KW-0539">Nucleus</keyword>
<evidence type="ECO:0000256" key="2">
    <source>
        <dbReference type="ARBA" id="ARBA00012111"/>
    </source>
</evidence>
<keyword evidence="7 10" id="KW-0804">Transcription</keyword>
<feature type="active site" description="Proton acceptor" evidence="11">
    <location>
        <position position="146"/>
    </location>
</feature>
<evidence type="ECO:0000256" key="4">
    <source>
        <dbReference type="ARBA" id="ARBA00022801"/>
    </source>
</evidence>
<comment type="similarity">
    <text evidence="9 10">Belongs to the histone deacetylase family. HD Type 1 subfamily.</text>
</comment>
<evidence type="ECO:0000256" key="14">
    <source>
        <dbReference type="SAM" id="MobiDB-lite"/>
    </source>
</evidence>
<evidence type="ECO:0000256" key="5">
    <source>
        <dbReference type="ARBA" id="ARBA00022853"/>
    </source>
</evidence>
<feature type="binding site" evidence="12">
    <location>
        <position position="308"/>
    </location>
    <ligand>
        <name>substrate</name>
    </ligand>
</feature>
<evidence type="ECO:0000256" key="6">
    <source>
        <dbReference type="ARBA" id="ARBA00023015"/>
    </source>
</evidence>
<evidence type="ECO:0000256" key="13">
    <source>
        <dbReference type="PIRSR" id="PIRSR037913-3"/>
    </source>
</evidence>
<feature type="region of interest" description="Disordered" evidence="14">
    <location>
        <begin position="384"/>
        <end position="430"/>
    </location>
</feature>
<comment type="caution">
    <text evidence="16">The sequence shown here is derived from an EMBL/GenBank/DDBJ whole genome shotgun (WGS) entry which is preliminary data.</text>
</comment>
<feature type="binding site" evidence="12">
    <location>
        <position position="104"/>
    </location>
    <ligand>
        <name>substrate</name>
    </ligand>
</feature>
<dbReference type="GO" id="GO:0070210">
    <property type="term" value="C:Rpd3L-Expanded complex"/>
    <property type="evidence" value="ECO:0007669"/>
    <property type="project" value="TreeGrafter"/>
</dbReference>
<organism evidence="16 17">
    <name type="scientific">Moniliophthora roreri (strain MCA 2997)</name>
    <name type="common">Cocoa frosty pod rot fungus</name>
    <name type="synonym">Crinipellis roreri</name>
    <dbReference type="NCBI Taxonomy" id="1381753"/>
    <lineage>
        <taxon>Eukaryota</taxon>
        <taxon>Fungi</taxon>
        <taxon>Dikarya</taxon>
        <taxon>Basidiomycota</taxon>
        <taxon>Agaricomycotina</taxon>
        <taxon>Agaricomycetes</taxon>
        <taxon>Agaricomycetidae</taxon>
        <taxon>Agaricales</taxon>
        <taxon>Marasmiineae</taxon>
        <taxon>Marasmiaceae</taxon>
        <taxon>Moniliophthora</taxon>
    </lineage>
</organism>
<keyword evidence="3" id="KW-0678">Repressor</keyword>
<keyword evidence="6 10" id="KW-0805">Transcription regulation</keyword>
<evidence type="ECO:0000313" key="16">
    <source>
        <dbReference type="EMBL" id="ESK91781.1"/>
    </source>
</evidence>
<evidence type="ECO:0000256" key="12">
    <source>
        <dbReference type="PIRSR" id="PIRSR037913-2"/>
    </source>
</evidence>
<sequence>MTYSTPLEGEHHKKKVCYFYDPDVKGFHYGPGHAMKPMRIAMCHSLVLGYKLYQKMEIFRAKPATKREMTQFHSDAYVEFLNRVTPSTVNSFMKEQYMYNVGDDCPVFDGLFDYCAISSGGSMEGAARLSRNKCDIAINWAGGLHHAKKSEANGFCYINDIVLGILELLRYHQRVLYIDIDVHHGDGVEEAFYTTDRVMTVSFHKFGEFFPGTGEVRDTGFGKGKNYSLNFPLRDGITDESYKSVFEPVINEVMACYSPDAIVLQCGADSLSGDKLGSLNLSMRGHANCVKFVRSFNKPLLILGGGGYTIRNVSRTWAYETGIAAGVELQPEIPTPIDYYEYFGPDYQLDVKPSNADDMNTPGYLDSIKRIVLTNLRNLGGPPSVQLTDIPRHPVDIQMDDPNRDEDMLPLDERPRRIPIDPSFNSRRQN</sequence>
<keyword evidence="17" id="KW-1185">Reference proteome</keyword>
<dbReference type="PIRSF" id="PIRSF037913">
    <property type="entry name" value="His_deacetylse_1"/>
    <property type="match status" value="1"/>
</dbReference>
<keyword evidence="5 10" id="KW-0156">Chromatin regulator</keyword>
<gene>
    <name evidence="16" type="ORF">Moror_10610</name>
</gene>
<dbReference type="PANTHER" id="PTHR10625">
    <property type="entry name" value="HISTONE DEACETYLASE HDAC1-RELATED"/>
    <property type="match status" value="1"/>
</dbReference>
<evidence type="ECO:0000256" key="7">
    <source>
        <dbReference type="ARBA" id="ARBA00023163"/>
    </source>
</evidence>
<evidence type="ECO:0000256" key="8">
    <source>
        <dbReference type="ARBA" id="ARBA00023242"/>
    </source>
</evidence>
<dbReference type="KEGG" id="mrr:Moror_10610"/>
<dbReference type="Pfam" id="PF00850">
    <property type="entry name" value="Hist_deacetyl"/>
    <property type="match status" value="1"/>
</dbReference>
<dbReference type="AlphaFoldDB" id="V2XG33"/>
<dbReference type="InterPro" id="IPR003084">
    <property type="entry name" value="HDAC_I/II"/>
</dbReference>
<evidence type="ECO:0000256" key="1">
    <source>
        <dbReference type="ARBA" id="ARBA00004123"/>
    </source>
</evidence>
<comment type="subcellular location">
    <subcellularLocation>
        <location evidence="1 10">Nucleus</location>
    </subcellularLocation>
</comment>
<dbReference type="EC" id="3.5.1.98" evidence="2 10"/>
<dbReference type="EMBL" id="AWSO01000321">
    <property type="protein sequence ID" value="ESK91781.1"/>
    <property type="molecule type" value="Genomic_DNA"/>
</dbReference>
<feature type="binding site" evidence="12">
    <location>
        <position position="154"/>
    </location>
    <ligand>
        <name>substrate</name>
    </ligand>
</feature>
<dbReference type="PANTHER" id="PTHR10625:SF10">
    <property type="entry name" value="HISTONE DEACETYLASE HDAC1"/>
    <property type="match status" value="1"/>
</dbReference>
<dbReference type="PRINTS" id="PR01270">
    <property type="entry name" value="HDASUPER"/>
</dbReference>
<evidence type="ECO:0000256" key="11">
    <source>
        <dbReference type="PIRSR" id="PIRSR037913-1"/>
    </source>
</evidence>
<dbReference type="InterPro" id="IPR023801">
    <property type="entry name" value="His_deacetylse_dom"/>
</dbReference>
<dbReference type="Gene3D" id="3.40.800.20">
    <property type="entry name" value="Histone deacetylase domain"/>
    <property type="match status" value="1"/>
</dbReference>
<feature type="binding site" evidence="13">
    <location>
        <position position="183"/>
    </location>
    <ligand>
        <name>a divalent metal cation</name>
        <dbReference type="ChEBI" id="CHEBI:60240"/>
    </ligand>
</feature>
<accession>V2XG33</accession>
<dbReference type="FunFam" id="3.40.800.20:FF:000001">
    <property type="entry name" value="Histone deacetylase"/>
    <property type="match status" value="1"/>
</dbReference>
<dbReference type="STRING" id="1381753.V2XG33"/>
<dbReference type="Proteomes" id="UP000017559">
    <property type="component" value="Unassembled WGS sequence"/>
</dbReference>
<dbReference type="OrthoDB" id="1918432at2759"/>
<protein>
    <recommendedName>
        <fullName evidence="2 10">Histone deacetylase</fullName>
        <ecNumber evidence="2 10">3.5.1.98</ecNumber>
    </recommendedName>
</protein>
<name>V2XG33_MONRO</name>
<evidence type="ECO:0000259" key="15">
    <source>
        <dbReference type="Pfam" id="PF00850"/>
    </source>
</evidence>
<evidence type="ECO:0000313" key="17">
    <source>
        <dbReference type="Proteomes" id="UP000017559"/>
    </source>
</evidence>
<dbReference type="GO" id="GO:0031507">
    <property type="term" value="P:heterochromatin formation"/>
    <property type="evidence" value="ECO:0007669"/>
    <property type="project" value="TreeGrafter"/>
</dbReference>
<feature type="binding site" evidence="13">
    <location>
        <position position="269"/>
    </location>
    <ligand>
        <name>a divalent metal cation</name>
        <dbReference type="ChEBI" id="CHEBI:60240"/>
    </ligand>
</feature>
<keyword evidence="4 10" id="KW-0378">Hydrolase</keyword>
<evidence type="ECO:0000256" key="3">
    <source>
        <dbReference type="ARBA" id="ARBA00022491"/>
    </source>
</evidence>
<proteinExistence type="inferred from homology"/>
<dbReference type="InterPro" id="IPR000286">
    <property type="entry name" value="HDACs"/>
</dbReference>
<feature type="binding site" evidence="13">
    <location>
        <position position="181"/>
    </location>
    <ligand>
        <name>a divalent metal cation</name>
        <dbReference type="ChEBI" id="CHEBI:60240"/>
    </ligand>
</feature>
<feature type="compositionally biased region" description="Basic and acidic residues" evidence="14">
    <location>
        <begin position="390"/>
        <end position="419"/>
    </location>
</feature>
<feature type="domain" description="Histone deacetylase" evidence="15">
    <location>
        <begin position="33"/>
        <end position="321"/>
    </location>
</feature>
<dbReference type="GO" id="GO:0141221">
    <property type="term" value="F:histone deacetylase activity, hydrolytic mechanism"/>
    <property type="evidence" value="ECO:0007669"/>
    <property type="project" value="UniProtKB-EC"/>
</dbReference>
<evidence type="ECO:0000256" key="9">
    <source>
        <dbReference type="ARBA" id="ARBA00061569"/>
    </source>
</evidence>
<dbReference type="HOGENOM" id="CLU_007727_7_4_1"/>
<dbReference type="InterPro" id="IPR023696">
    <property type="entry name" value="Ureohydrolase_dom_sf"/>
</dbReference>
<dbReference type="PRINTS" id="PR01271">
    <property type="entry name" value="HISDACETLASE"/>
</dbReference>
<evidence type="ECO:0000256" key="10">
    <source>
        <dbReference type="PIRNR" id="PIRNR037913"/>
    </source>
</evidence>
<dbReference type="InterPro" id="IPR037138">
    <property type="entry name" value="His_deacetylse_dom_sf"/>
</dbReference>
<comment type="catalytic activity">
    <reaction evidence="10">
        <text>N(6)-acetyl-L-lysyl-[histone] + H2O = L-lysyl-[histone] + acetate</text>
        <dbReference type="Rhea" id="RHEA:58196"/>
        <dbReference type="Rhea" id="RHEA-COMP:9845"/>
        <dbReference type="Rhea" id="RHEA-COMP:11338"/>
        <dbReference type="ChEBI" id="CHEBI:15377"/>
        <dbReference type="ChEBI" id="CHEBI:29969"/>
        <dbReference type="ChEBI" id="CHEBI:30089"/>
        <dbReference type="ChEBI" id="CHEBI:61930"/>
        <dbReference type="EC" id="3.5.1.98"/>
    </reaction>
</comment>
<dbReference type="GO" id="GO:0046872">
    <property type="term" value="F:metal ion binding"/>
    <property type="evidence" value="ECO:0007669"/>
    <property type="project" value="UniProtKB-KW"/>
</dbReference>
<dbReference type="SUPFAM" id="SSF52768">
    <property type="entry name" value="Arginase/deacetylase"/>
    <property type="match status" value="1"/>
</dbReference>